<proteinExistence type="predicted"/>
<organism evidence="1 2">
    <name type="scientific">Streptomyces europaeiscabiei</name>
    <dbReference type="NCBI Taxonomy" id="146819"/>
    <lineage>
        <taxon>Bacteria</taxon>
        <taxon>Bacillati</taxon>
        <taxon>Actinomycetota</taxon>
        <taxon>Actinomycetes</taxon>
        <taxon>Kitasatosporales</taxon>
        <taxon>Streptomycetaceae</taxon>
        <taxon>Streptomyces</taxon>
    </lineage>
</organism>
<protein>
    <submittedName>
        <fullName evidence="1">Uncharacterized protein</fullName>
    </submittedName>
</protein>
<comment type="caution">
    <text evidence="1">The sequence shown here is derived from an EMBL/GenBank/DDBJ whole genome shotgun (WGS) entry which is preliminary data.</text>
</comment>
<evidence type="ECO:0000313" key="1">
    <source>
        <dbReference type="EMBL" id="MDX3132419.1"/>
    </source>
</evidence>
<dbReference type="EMBL" id="JARAWN010000140">
    <property type="protein sequence ID" value="MDX3132419.1"/>
    <property type="molecule type" value="Genomic_DNA"/>
</dbReference>
<reference evidence="1" key="1">
    <citation type="journal article" date="2023" name="Microb. Genom.">
        <title>Mesoterricola silvestris gen. nov., sp. nov., Mesoterricola sediminis sp. nov., Geothrix oryzae sp. nov., Geothrix edaphica sp. nov., Geothrix rubra sp. nov., and Geothrix limicola sp. nov., six novel members of Acidobacteriota isolated from soils.</title>
        <authorList>
            <person name="Weisberg A.J."/>
            <person name="Pearce E."/>
            <person name="Kramer C.G."/>
            <person name="Chang J.H."/>
            <person name="Clarke C.R."/>
        </authorList>
    </citation>
    <scope>NUCLEOTIDE SEQUENCE</scope>
    <source>
        <strain evidence="1">ND06-05F</strain>
    </source>
</reference>
<gene>
    <name evidence="1" type="ORF">PV367_22060</name>
</gene>
<evidence type="ECO:0000313" key="2">
    <source>
        <dbReference type="Proteomes" id="UP001273589"/>
    </source>
</evidence>
<dbReference type="Proteomes" id="UP001273589">
    <property type="component" value="Unassembled WGS sequence"/>
</dbReference>
<dbReference type="AlphaFoldDB" id="A0AAJ2UN06"/>
<name>A0AAJ2UN06_9ACTN</name>
<accession>A0AAJ2UN06</accession>
<sequence>MPLFALHRIVLEDRSGEHGLGKDLFGPGGTQRADSGPHVDLQELRLVLMLCHGFPSQMKASTRQVVELLLTHLVVSPHTALSRNWSKGVRSLLRSRS</sequence>
<dbReference type="RefSeq" id="WP_319693542.1">
    <property type="nucleotide sequence ID" value="NZ_JARAWN010000140.1"/>
</dbReference>